<dbReference type="AlphaFoldDB" id="A0A0X3NTN5"/>
<evidence type="ECO:0000256" key="1">
    <source>
        <dbReference type="ARBA" id="ARBA00004173"/>
    </source>
</evidence>
<accession>A0A0X3NTN5</accession>
<protein>
    <recommendedName>
        <fullName evidence="6">Large ribosomal subunit protein mL50</fullName>
    </recommendedName>
    <alternativeName>
        <fullName evidence="7">39S ribosomal protein L50, mitochondrial</fullName>
    </alternativeName>
</protein>
<proteinExistence type="inferred from homology"/>
<evidence type="ECO:0000256" key="7">
    <source>
        <dbReference type="ARBA" id="ARBA00035398"/>
    </source>
</evidence>
<evidence type="ECO:0000256" key="2">
    <source>
        <dbReference type="ARBA" id="ARBA00008860"/>
    </source>
</evidence>
<comment type="subcellular location">
    <subcellularLocation>
        <location evidence="1">Mitochondrion</location>
    </subcellularLocation>
</comment>
<keyword evidence="4" id="KW-0496">Mitochondrion</keyword>
<sequence length="174" mass="19664">MSKLEALLLTVFKRCFSRRPYSPPTDVVSRLSSITLRCFHKDLEPAKSHTFSNNSEKYLFLSSCVREFKHPIPSSLLHEMNDIDSVLSYFSTPVKSDDTLVNMVALSDDKDALPSNLVVQVDSIRFDPNDKSFFPTTAFPGRSTIVSGIDTSKTYPSIKVSKDRRVRIEPEDLV</sequence>
<keyword evidence="3 8" id="KW-0689">Ribosomal protein</keyword>
<organism evidence="8">
    <name type="scientific">Schistocephalus solidus</name>
    <name type="common">Tapeworm</name>
    <dbReference type="NCBI Taxonomy" id="70667"/>
    <lineage>
        <taxon>Eukaryota</taxon>
        <taxon>Metazoa</taxon>
        <taxon>Spiralia</taxon>
        <taxon>Lophotrochozoa</taxon>
        <taxon>Platyhelminthes</taxon>
        <taxon>Cestoda</taxon>
        <taxon>Eucestoda</taxon>
        <taxon>Diphyllobothriidea</taxon>
        <taxon>Diphyllobothriidae</taxon>
        <taxon>Schistocephalus</taxon>
    </lineage>
</organism>
<dbReference type="EMBL" id="GEEE01020290">
    <property type="protein sequence ID" value="JAP42935.1"/>
    <property type="molecule type" value="Transcribed_RNA"/>
</dbReference>
<dbReference type="PANTHER" id="PTHR31542">
    <property type="entry name" value="39A RIBOSOMAL PROTEIN L50, MITOCHONDRIAL"/>
    <property type="match status" value="1"/>
</dbReference>
<name>A0A0X3NTN5_SCHSO</name>
<evidence type="ECO:0000256" key="5">
    <source>
        <dbReference type="ARBA" id="ARBA00023274"/>
    </source>
</evidence>
<dbReference type="InterPro" id="IPR018305">
    <property type="entry name" value="Ribosomal_m50"/>
</dbReference>
<reference evidence="8" key="1">
    <citation type="submission" date="2016-01" db="EMBL/GenBank/DDBJ databases">
        <title>Reference transcriptome for the parasite Schistocephalus solidus: insights into the molecular evolution of parasitism.</title>
        <authorList>
            <person name="Hebert F.O."/>
            <person name="Grambauer S."/>
            <person name="Barber I."/>
            <person name="Landry C.R."/>
            <person name="Aubin-Horth N."/>
        </authorList>
    </citation>
    <scope>NUCLEOTIDE SEQUENCE</scope>
</reference>
<evidence type="ECO:0000256" key="4">
    <source>
        <dbReference type="ARBA" id="ARBA00023128"/>
    </source>
</evidence>
<comment type="similarity">
    <text evidence="2">Belongs to the mitochondrion-specific ribosomal protein mL50 family.</text>
</comment>
<evidence type="ECO:0000256" key="6">
    <source>
        <dbReference type="ARBA" id="ARBA00035183"/>
    </source>
</evidence>
<evidence type="ECO:0000256" key="3">
    <source>
        <dbReference type="ARBA" id="ARBA00022980"/>
    </source>
</evidence>
<evidence type="ECO:0000313" key="8">
    <source>
        <dbReference type="EMBL" id="JAP42935.1"/>
    </source>
</evidence>
<dbReference type="GO" id="GO:0005762">
    <property type="term" value="C:mitochondrial large ribosomal subunit"/>
    <property type="evidence" value="ECO:0007669"/>
    <property type="project" value="TreeGrafter"/>
</dbReference>
<keyword evidence="5" id="KW-0687">Ribonucleoprotein</keyword>
<gene>
    <name evidence="8" type="primary">RM50</name>
    <name evidence="8" type="ORF">TR118120</name>
</gene>
<dbReference type="PANTHER" id="PTHR31542:SF1">
    <property type="entry name" value="LARGE RIBOSOMAL SUBUNIT PROTEIN ML50"/>
    <property type="match status" value="1"/>
</dbReference>